<feature type="transmembrane region" description="Helical" evidence="1">
    <location>
        <begin position="24"/>
        <end position="41"/>
    </location>
</feature>
<dbReference type="Proteomes" id="UP000269265">
    <property type="component" value="Unassembled WGS sequence"/>
</dbReference>
<evidence type="ECO:0000313" key="2">
    <source>
        <dbReference type="EMBL" id="RRS02470.1"/>
    </source>
</evidence>
<dbReference type="AlphaFoldDB" id="A0A426V6P6"/>
<keyword evidence="1" id="KW-0472">Membrane</keyword>
<evidence type="ECO:0000313" key="3">
    <source>
        <dbReference type="Proteomes" id="UP000269265"/>
    </source>
</evidence>
<gene>
    <name evidence="2" type="ORF">EIP75_20590</name>
</gene>
<comment type="caution">
    <text evidence="2">The sequence shown here is derived from an EMBL/GenBank/DDBJ whole genome shotgun (WGS) entry which is preliminary data.</text>
</comment>
<keyword evidence="1" id="KW-0812">Transmembrane</keyword>
<dbReference type="EMBL" id="RSED01000022">
    <property type="protein sequence ID" value="RRS02470.1"/>
    <property type="molecule type" value="Genomic_DNA"/>
</dbReference>
<keyword evidence="3" id="KW-1185">Reference proteome</keyword>
<keyword evidence="1" id="KW-1133">Transmembrane helix</keyword>
<accession>A0A426V6P6</accession>
<protein>
    <submittedName>
        <fullName evidence="2">Uncharacterized protein</fullName>
    </submittedName>
</protein>
<organism evidence="2 3">
    <name type="scientific">Aquabacterium soli</name>
    <dbReference type="NCBI Taxonomy" id="2493092"/>
    <lineage>
        <taxon>Bacteria</taxon>
        <taxon>Pseudomonadati</taxon>
        <taxon>Pseudomonadota</taxon>
        <taxon>Betaproteobacteria</taxon>
        <taxon>Burkholderiales</taxon>
        <taxon>Aquabacterium</taxon>
    </lineage>
</organism>
<reference evidence="2 3" key="1">
    <citation type="submission" date="2018-12" db="EMBL/GenBank/DDBJ databases">
        <title>The whole draft genome of Aquabacterium sp. SJQ9.</title>
        <authorList>
            <person name="Sun L."/>
            <person name="Gao X."/>
            <person name="Chen W."/>
            <person name="Huang K."/>
        </authorList>
    </citation>
    <scope>NUCLEOTIDE SEQUENCE [LARGE SCALE GENOMIC DNA]</scope>
    <source>
        <strain evidence="2 3">SJQ9</strain>
    </source>
</reference>
<evidence type="ECO:0000256" key="1">
    <source>
        <dbReference type="SAM" id="Phobius"/>
    </source>
</evidence>
<sequence length="64" mass="6566">MRQLSSNEISAVSGGTFNLTNPCAPIPLVLGFFGGLFKLVLTGKKSTSTCTTCGGGTTPPPNYN</sequence>
<dbReference type="RefSeq" id="WP_125245073.1">
    <property type="nucleotide sequence ID" value="NZ_RSED01000022.1"/>
</dbReference>
<name>A0A426V6P6_9BURK</name>
<proteinExistence type="predicted"/>